<name>A0ACB8Y1J5_ARCLA</name>
<reference evidence="1 2" key="2">
    <citation type="journal article" date="2022" name="Mol. Ecol. Resour.">
        <title>The genomes of chicory, endive, great burdock and yacon provide insights into Asteraceae paleo-polyploidization history and plant inulin production.</title>
        <authorList>
            <person name="Fan W."/>
            <person name="Wang S."/>
            <person name="Wang H."/>
            <person name="Wang A."/>
            <person name="Jiang F."/>
            <person name="Liu H."/>
            <person name="Zhao H."/>
            <person name="Xu D."/>
            <person name="Zhang Y."/>
        </authorList>
    </citation>
    <scope>NUCLEOTIDE SEQUENCE [LARGE SCALE GENOMIC DNA]</scope>
    <source>
        <strain evidence="2">cv. Niubang</strain>
    </source>
</reference>
<reference evidence="2" key="1">
    <citation type="journal article" date="2022" name="Mol. Ecol. Resour.">
        <title>The genomes of chicory, endive, great burdock and yacon provide insights into Asteraceae palaeo-polyploidization history and plant inulin production.</title>
        <authorList>
            <person name="Fan W."/>
            <person name="Wang S."/>
            <person name="Wang H."/>
            <person name="Wang A."/>
            <person name="Jiang F."/>
            <person name="Liu H."/>
            <person name="Zhao H."/>
            <person name="Xu D."/>
            <person name="Zhang Y."/>
        </authorList>
    </citation>
    <scope>NUCLEOTIDE SEQUENCE [LARGE SCALE GENOMIC DNA]</scope>
    <source>
        <strain evidence="2">cv. Niubang</strain>
    </source>
</reference>
<comment type="caution">
    <text evidence="1">The sequence shown here is derived from an EMBL/GenBank/DDBJ whole genome shotgun (WGS) entry which is preliminary data.</text>
</comment>
<proteinExistence type="predicted"/>
<organism evidence="1 2">
    <name type="scientific">Arctium lappa</name>
    <name type="common">Greater burdock</name>
    <name type="synonym">Lappa major</name>
    <dbReference type="NCBI Taxonomy" id="4217"/>
    <lineage>
        <taxon>Eukaryota</taxon>
        <taxon>Viridiplantae</taxon>
        <taxon>Streptophyta</taxon>
        <taxon>Embryophyta</taxon>
        <taxon>Tracheophyta</taxon>
        <taxon>Spermatophyta</taxon>
        <taxon>Magnoliopsida</taxon>
        <taxon>eudicotyledons</taxon>
        <taxon>Gunneridae</taxon>
        <taxon>Pentapetalae</taxon>
        <taxon>asterids</taxon>
        <taxon>campanulids</taxon>
        <taxon>Asterales</taxon>
        <taxon>Asteraceae</taxon>
        <taxon>Carduoideae</taxon>
        <taxon>Cardueae</taxon>
        <taxon>Arctiinae</taxon>
        <taxon>Arctium</taxon>
    </lineage>
</organism>
<evidence type="ECO:0000313" key="2">
    <source>
        <dbReference type="Proteomes" id="UP001055879"/>
    </source>
</evidence>
<gene>
    <name evidence="1" type="ORF">L6452_36762</name>
</gene>
<protein>
    <submittedName>
        <fullName evidence="1">Uncharacterized protein</fullName>
    </submittedName>
</protein>
<sequence>MLERGNSRLNGPFEDKVKGKKLSLWEGGKERQKQLHMGNFNLPPLVYFMAISRTFIILYFFIFLFKSLTADTNTSFSLNNFGKDSIFDSFLDLYGDAKVINGGSSLQLTAPSVSSAGRVIYKKPIKIYGGIPKKLVSFSTYFSFSISNRSTLAFVVFPYGYPLDLYDYNASSSGILSVEFGVNEDHTGIDSSMFVSVKVMNLSYVNLVVNGSEKMQTWIDYEPGSRRVEVRLNRFGSKRPIDPMLFTRIDLSKIWPKIERVFVGLSSSNGNSSQTCDIHYWSFKASRAPDWMHSQPLDPMASDSVENQEHKMKGSKESDCVIKILAALIVGIGCGGLSTFFVMLMWTVFGKRRQPIVPEEFAVKSLQECEHKKLKIVLDEAFANEK</sequence>
<accession>A0ACB8Y1J5</accession>
<dbReference type="EMBL" id="CM042060">
    <property type="protein sequence ID" value="KAI3677498.1"/>
    <property type="molecule type" value="Genomic_DNA"/>
</dbReference>
<evidence type="ECO:0000313" key="1">
    <source>
        <dbReference type="EMBL" id="KAI3677498.1"/>
    </source>
</evidence>
<dbReference type="Proteomes" id="UP001055879">
    <property type="component" value="Linkage Group LG14"/>
</dbReference>
<keyword evidence="2" id="KW-1185">Reference proteome</keyword>